<evidence type="ECO:0000313" key="2">
    <source>
        <dbReference type="EMBL" id="TWF45272.1"/>
    </source>
</evidence>
<reference evidence="2 3" key="1">
    <citation type="submission" date="2019-06" db="EMBL/GenBank/DDBJ databases">
        <title>Sorghum-associated microbial communities from plants grown in Nebraska, USA.</title>
        <authorList>
            <person name="Schachtman D."/>
        </authorList>
    </citation>
    <scope>NUCLEOTIDE SEQUENCE [LARGE SCALE GENOMIC DNA]</scope>
    <source>
        <strain evidence="2 3">1209</strain>
    </source>
</reference>
<dbReference type="Proteomes" id="UP000320811">
    <property type="component" value="Unassembled WGS sequence"/>
</dbReference>
<evidence type="ECO:0000259" key="1">
    <source>
        <dbReference type="Pfam" id="PF00535"/>
    </source>
</evidence>
<protein>
    <submittedName>
        <fullName evidence="2">Glycosyltransferase involved in cell wall biosynthesis</fullName>
    </submittedName>
</protein>
<dbReference type="AlphaFoldDB" id="A0A561Q4H4"/>
<gene>
    <name evidence="2" type="ORF">FHW36_1011200</name>
</gene>
<evidence type="ECO:0000313" key="3">
    <source>
        <dbReference type="Proteomes" id="UP000320811"/>
    </source>
</evidence>
<accession>A0A561Q4H4</accession>
<dbReference type="InterPro" id="IPR050834">
    <property type="entry name" value="Glycosyltransf_2"/>
</dbReference>
<dbReference type="PANTHER" id="PTHR43685:SF2">
    <property type="entry name" value="GLYCOSYLTRANSFERASE 2-LIKE DOMAIN-CONTAINING PROTEIN"/>
    <property type="match status" value="1"/>
</dbReference>
<comment type="caution">
    <text evidence="2">The sequence shown here is derived from an EMBL/GenBank/DDBJ whole genome shotgun (WGS) entry which is preliminary data.</text>
</comment>
<dbReference type="GO" id="GO:0016740">
    <property type="term" value="F:transferase activity"/>
    <property type="evidence" value="ECO:0007669"/>
    <property type="project" value="UniProtKB-KW"/>
</dbReference>
<organism evidence="2 3">
    <name type="scientific">Chitinophaga polysaccharea</name>
    <dbReference type="NCBI Taxonomy" id="1293035"/>
    <lineage>
        <taxon>Bacteria</taxon>
        <taxon>Pseudomonadati</taxon>
        <taxon>Bacteroidota</taxon>
        <taxon>Chitinophagia</taxon>
        <taxon>Chitinophagales</taxon>
        <taxon>Chitinophagaceae</taxon>
        <taxon>Chitinophaga</taxon>
    </lineage>
</organism>
<dbReference type="EMBL" id="VIWO01000001">
    <property type="protein sequence ID" value="TWF45272.1"/>
    <property type="molecule type" value="Genomic_DNA"/>
</dbReference>
<dbReference type="PANTHER" id="PTHR43685">
    <property type="entry name" value="GLYCOSYLTRANSFERASE"/>
    <property type="match status" value="1"/>
</dbReference>
<dbReference type="Pfam" id="PF00535">
    <property type="entry name" value="Glycos_transf_2"/>
    <property type="match status" value="1"/>
</dbReference>
<dbReference type="Gene3D" id="3.90.550.10">
    <property type="entry name" value="Spore Coat Polysaccharide Biosynthesis Protein SpsA, Chain A"/>
    <property type="match status" value="1"/>
</dbReference>
<keyword evidence="3" id="KW-1185">Reference proteome</keyword>
<feature type="domain" description="Glycosyltransferase 2-like" evidence="1">
    <location>
        <begin position="11"/>
        <end position="136"/>
    </location>
</feature>
<dbReference type="InterPro" id="IPR029044">
    <property type="entry name" value="Nucleotide-diphossugar_trans"/>
</dbReference>
<dbReference type="CDD" id="cd00761">
    <property type="entry name" value="Glyco_tranf_GTA_type"/>
    <property type="match status" value="1"/>
</dbReference>
<proteinExistence type="predicted"/>
<dbReference type="SUPFAM" id="SSF53448">
    <property type="entry name" value="Nucleotide-diphospho-sugar transferases"/>
    <property type="match status" value="1"/>
</dbReference>
<dbReference type="InterPro" id="IPR001173">
    <property type="entry name" value="Glyco_trans_2-like"/>
</dbReference>
<name>A0A561Q4H4_9BACT</name>
<sequence length="350" mass="40449">MNDSITFPLVSVIIPTYNRAASISDAIESVLYQTYPNVQLIVVDDGSTDLTEELVRKYKEAEYILQTHGGQGKARNNGLAYAQGSYIASLDSDDIWHPCFLEKCIAQLEKQQLDFVFANWLHVKDERRGYDFFLHARFLHPYAHGKNDAWINLDNEQLRSLYTDVCPSPSSSLVLRRSSMKNGWNDQVNIADDWCLLLDIILSKACKASFTFERLWIKQRDGKNICDGRDYFELMELLYGKDLETVLALFSHKLTEEELGTIRYNRAKAFICYAIRQFKRRIVASKSIRMPFKRPPISSSVFLLVIIELTKMRIRKVWSKYVRKKAPYTMDLIPIPDFTINGKLNASSRT</sequence>
<keyword evidence="2" id="KW-0808">Transferase</keyword>